<dbReference type="EMBL" id="FQYW01000024">
    <property type="protein sequence ID" value="SHJ02035.1"/>
    <property type="molecule type" value="Genomic_DNA"/>
</dbReference>
<sequence length="56" mass="6082">MVDIEKLRQAVTTYTHQASPTSANSSTPATVGDINNLVSETVKVLTCFINELEKNT</sequence>
<dbReference type="AlphaFoldDB" id="A0A1M6FWB5"/>
<protein>
    <submittedName>
        <fullName evidence="1">Uncharacterized protein</fullName>
    </submittedName>
</protein>
<organism evidence="1 2">
    <name type="scientific">Anaerovibrio lipolyticus DSM 3074</name>
    <dbReference type="NCBI Taxonomy" id="1120997"/>
    <lineage>
        <taxon>Bacteria</taxon>
        <taxon>Bacillati</taxon>
        <taxon>Bacillota</taxon>
        <taxon>Negativicutes</taxon>
        <taxon>Selenomonadales</taxon>
        <taxon>Selenomonadaceae</taxon>
        <taxon>Anaerovibrio</taxon>
    </lineage>
</organism>
<evidence type="ECO:0000313" key="1">
    <source>
        <dbReference type="EMBL" id="SHJ02035.1"/>
    </source>
</evidence>
<accession>A0A1M6FWB5</accession>
<proteinExistence type="predicted"/>
<dbReference type="RefSeq" id="WP_159446779.1">
    <property type="nucleotide sequence ID" value="NZ_FQYW01000024.1"/>
</dbReference>
<dbReference type="Proteomes" id="UP000191240">
    <property type="component" value="Unassembled WGS sequence"/>
</dbReference>
<gene>
    <name evidence="1" type="ORF">SAMN02745671_02420</name>
</gene>
<reference evidence="1 2" key="1">
    <citation type="submission" date="2016-11" db="EMBL/GenBank/DDBJ databases">
        <authorList>
            <person name="Jaros S."/>
            <person name="Januszkiewicz K."/>
            <person name="Wedrychowicz H."/>
        </authorList>
    </citation>
    <scope>NUCLEOTIDE SEQUENCE [LARGE SCALE GENOMIC DNA]</scope>
    <source>
        <strain evidence="1 2">DSM 3074</strain>
    </source>
</reference>
<evidence type="ECO:0000313" key="2">
    <source>
        <dbReference type="Proteomes" id="UP000191240"/>
    </source>
</evidence>
<name>A0A1M6FWB5_9FIRM</name>